<evidence type="ECO:0000313" key="2">
    <source>
        <dbReference type="EMBL" id="AGP30229.1"/>
    </source>
</evidence>
<dbReference type="RefSeq" id="WP_020440593.1">
    <property type="nucleotide sequence ID" value="NC_021663.1"/>
</dbReference>
<dbReference type="KEGG" id="cter:A606_02880"/>
<protein>
    <recommendedName>
        <fullName evidence="4">DUF485 domain-containing protein</fullName>
    </recommendedName>
</protein>
<feature type="transmembrane region" description="Helical" evidence="1">
    <location>
        <begin position="34"/>
        <end position="56"/>
    </location>
</feature>
<dbReference type="InterPro" id="IPR007436">
    <property type="entry name" value="DUF485"/>
</dbReference>
<dbReference type="eggNOG" id="COG3162">
    <property type="taxonomic scope" value="Bacteria"/>
</dbReference>
<dbReference type="PATRIC" id="fig|1200352.3.peg.578"/>
<dbReference type="PANTHER" id="PTHR38441:SF1">
    <property type="entry name" value="MEMBRANE PROTEIN"/>
    <property type="match status" value="1"/>
</dbReference>
<evidence type="ECO:0000313" key="3">
    <source>
        <dbReference type="Proteomes" id="UP000014809"/>
    </source>
</evidence>
<dbReference type="Proteomes" id="UP000014809">
    <property type="component" value="Chromosome"/>
</dbReference>
<dbReference type="PANTHER" id="PTHR38441">
    <property type="entry name" value="INTEGRAL MEMBRANE PROTEIN-RELATED"/>
    <property type="match status" value="1"/>
</dbReference>
<accession>S4XCJ3</accession>
<keyword evidence="1" id="KW-1133">Transmembrane helix</keyword>
<organism evidence="2 3">
    <name type="scientific">Corynebacterium terpenotabidum Y-11</name>
    <dbReference type="NCBI Taxonomy" id="1200352"/>
    <lineage>
        <taxon>Bacteria</taxon>
        <taxon>Bacillati</taxon>
        <taxon>Actinomycetota</taxon>
        <taxon>Actinomycetes</taxon>
        <taxon>Mycobacteriales</taxon>
        <taxon>Corynebacteriaceae</taxon>
        <taxon>Corynebacterium</taxon>
    </lineage>
</organism>
<dbReference type="EMBL" id="CP003696">
    <property type="protein sequence ID" value="AGP30229.1"/>
    <property type="molecule type" value="Genomic_DNA"/>
</dbReference>
<sequence>MSTTDTRHTPTAEEFIAAQASPEFQELRSKRRSFTFPITIAALLWFVAYIILAMFAPDLYATEVWGNINLGLILGLLQFLTTFLITYAYVKYADKELEPRAEDIRNRLEKTGPYSDSKTA</sequence>
<evidence type="ECO:0000256" key="1">
    <source>
        <dbReference type="SAM" id="Phobius"/>
    </source>
</evidence>
<keyword evidence="1" id="KW-0812">Transmembrane</keyword>
<dbReference type="HOGENOM" id="CLU_123372_1_0_11"/>
<gene>
    <name evidence="2" type="ORF">A606_02880</name>
</gene>
<evidence type="ECO:0008006" key="4">
    <source>
        <dbReference type="Google" id="ProtNLM"/>
    </source>
</evidence>
<dbReference type="STRING" id="1200352.A606_02880"/>
<dbReference type="OrthoDB" id="3543412at2"/>
<keyword evidence="3" id="KW-1185">Reference proteome</keyword>
<name>S4XCJ3_9CORY</name>
<reference evidence="2 3" key="1">
    <citation type="submission" date="2012-06" db="EMBL/GenBank/DDBJ databases">
        <title>Complete genome sequence of Corynebacterium terpenotabidum Y-11 (=DSM 44721).</title>
        <authorList>
            <person name="Ruckert C."/>
            <person name="Albersmeier A."/>
            <person name="Al-Dilaimi A."/>
            <person name="Szczepanowski R."/>
            <person name="Kalinowski J."/>
        </authorList>
    </citation>
    <scope>NUCLEOTIDE SEQUENCE [LARGE SCALE GENOMIC DNA]</scope>
    <source>
        <strain evidence="2 3">Y-11</strain>
    </source>
</reference>
<keyword evidence="1" id="KW-0472">Membrane</keyword>
<dbReference type="AlphaFoldDB" id="S4XCJ3"/>
<proteinExistence type="predicted"/>
<dbReference type="Pfam" id="PF04341">
    <property type="entry name" value="DUF485"/>
    <property type="match status" value="1"/>
</dbReference>
<feature type="transmembrane region" description="Helical" evidence="1">
    <location>
        <begin position="68"/>
        <end position="90"/>
    </location>
</feature>